<dbReference type="OrthoDB" id="3563239at2759"/>
<evidence type="ECO:0000313" key="3">
    <source>
        <dbReference type="Proteomes" id="UP000184330"/>
    </source>
</evidence>
<sequence length="723" mass="81390">MKHLCKNCAALSIDQESHRNIAELLQQERGPITHVLCEYLWANILALKVSAEGTTTTKGCHLCALLLRSLKGPRTTGTAREETALPDSAISLVLRTNVGNVELFARISDYDGYPLTLSIESDEGCRGQEINTEADSNEVLALIQQWCKDCFHKHKICPGTAKEEAWLPDRVIDVGPADGSKEPCLWISQGFAGKYVALTHRWRPQGMSYTTKSNFEERIKLLKISALPPVFQDAIYITRRLGVRYLWIDAVCIVQDSSEDWRRQSSNMMSIYELCWLNISATGSEVDTRCFLKRNSRLSRRARLPTSFSKIASILGGSDESIYAHLASKFYAKASYDGFLSRRGWVMQERILSPRTVYFGNEEIFWECSTHAASEAAPWGQVDDSMWPMVKLRSPNGPPSINRYLPDYSATGFEGHQAPKSDLFMSIHDSVLNDIRAYWNGIVEMFSSLEFTDPLDKLPAIEGLARALHKYHIQGGSFDEEYCEGHWIGDMHRSLLWYPATATECESLKTQTAPSWSWASYDGEVKLLPDIREDAIWPSTHRFGEDNILQYIQVSNPNTATPIEDYGLPLHAQPEHSTSIAYHWNVGCMRSATLRIDLHPAHVARSAETGPWLANSLGLPIAHVLLDRALELDKTVIDYLTDSNHTVYCMQTILRDSKDTLDAQSDNSKIKKDASVTVSVSINGLVLIPFAWATRIAFRRIGVFVGRNEGYNESRYFGTMLII</sequence>
<evidence type="ECO:0000313" key="2">
    <source>
        <dbReference type="EMBL" id="CZR69838.1"/>
    </source>
</evidence>
<dbReference type="PANTHER" id="PTHR33112">
    <property type="entry name" value="DOMAIN PROTEIN, PUTATIVE-RELATED"/>
    <property type="match status" value="1"/>
</dbReference>
<gene>
    <name evidence="2" type="ORF">PAC_19738</name>
</gene>
<dbReference type="STRING" id="576137.A0A1L7XXT9"/>
<protein>
    <recommendedName>
        <fullName evidence="1">Heterokaryon incompatibility domain-containing protein</fullName>
    </recommendedName>
</protein>
<organism evidence="2 3">
    <name type="scientific">Phialocephala subalpina</name>
    <dbReference type="NCBI Taxonomy" id="576137"/>
    <lineage>
        <taxon>Eukaryota</taxon>
        <taxon>Fungi</taxon>
        <taxon>Dikarya</taxon>
        <taxon>Ascomycota</taxon>
        <taxon>Pezizomycotina</taxon>
        <taxon>Leotiomycetes</taxon>
        <taxon>Helotiales</taxon>
        <taxon>Mollisiaceae</taxon>
        <taxon>Phialocephala</taxon>
        <taxon>Phialocephala fortinii species complex</taxon>
    </lineage>
</organism>
<evidence type="ECO:0000259" key="1">
    <source>
        <dbReference type="Pfam" id="PF06985"/>
    </source>
</evidence>
<dbReference type="Proteomes" id="UP000184330">
    <property type="component" value="Unassembled WGS sequence"/>
</dbReference>
<feature type="domain" description="Heterokaryon incompatibility" evidence="1">
    <location>
        <begin position="195"/>
        <end position="349"/>
    </location>
</feature>
<dbReference type="PANTHER" id="PTHR33112:SF8">
    <property type="entry name" value="HETEROKARYON INCOMPATIBILITY DOMAIN-CONTAINING PROTEIN"/>
    <property type="match status" value="1"/>
</dbReference>
<proteinExistence type="predicted"/>
<keyword evidence="3" id="KW-1185">Reference proteome</keyword>
<dbReference type="Pfam" id="PF06985">
    <property type="entry name" value="HET"/>
    <property type="match status" value="1"/>
</dbReference>
<dbReference type="InterPro" id="IPR010730">
    <property type="entry name" value="HET"/>
</dbReference>
<dbReference type="EMBL" id="FJOG01000082">
    <property type="protein sequence ID" value="CZR69838.1"/>
    <property type="molecule type" value="Genomic_DNA"/>
</dbReference>
<dbReference type="AlphaFoldDB" id="A0A1L7XXT9"/>
<name>A0A1L7XXT9_9HELO</name>
<reference evidence="2 3" key="1">
    <citation type="submission" date="2016-03" db="EMBL/GenBank/DDBJ databases">
        <authorList>
            <person name="Ploux O."/>
        </authorList>
    </citation>
    <scope>NUCLEOTIDE SEQUENCE [LARGE SCALE GENOMIC DNA]</scope>
    <source>
        <strain evidence="2 3">UAMH 11012</strain>
    </source>
</reference>
<accession>A0A1L7XXT9</accession>